<keyword evidence="3" id="KW-1185">Reference proteome</keyword>
<evidence type="ECO:0000313" key="3">
    <source>
        <dbReference type="Proteomes" id="UP001221757"/>
    </source>
</evidence>
<reference evidence="2" key="1">
    <citation type="submission" date="2023-03" db="EMBL/GenBank/DDBJ databases">
        <title>Massive genome expansion in bonnet fungi (Mycena s.s.) driven by repeated elements and novel gene families across ecological guilds.</title>
        <authorList>
            <consortium name="Lawrence Berkeley National Laboratory"/>
            <person name="Harder C.B."/>
            <person name="Miyauchi S."/>
            <person name="Viragh M."/>
            <person name="Kuo A."/>
            <person name="Thoen E."/>
            <person name="Andreopoulos B."/>
            <person name="Lu D."/>
            <person name="Skrede I."/>
            <person name="Drula E."/>
            <person name="Henrissat B."/>
            <person name="Morin E."/>
            <person name="Kohler A."/>
            <person name="Barry K."/>
            <person name="LaButti K."/>
            <person name="Morin E."/>
            <person name="Salamov A."/>
            <person name="Lipzen A."/>
            <person name="Mereny Z."/>
            <person name="Hegedus B."/>
            <person name="Baldrian P."/>
            <person name="Stursova M."/>
            <person name="Weitz H."/>
            <person name="Taylor A."/>
            <person name="Grigoriev I.V."/>
            <person name="Nagy L.G."/>
            <person name="Martin F."/>
            <person name="Kauserud H."/>
        </authorList>
    </citation>
    <scope>NUCLEOTIDE SEQUENCE</scope>
    <source>
        <strain evidence="2">CBHHK067</strain>
    </source>
</reference>
<comment type="caution">
    <text evidence="2">The sequence shown here is derived from an EMBL/GenBank/DDBJ whole genome shotgun (WGS) entry which is preliminary data.</text>
</comment>
<sequence length="173" mass="19353">MHTSLKCPTLIPLEARLATPVKPTSFTPTWGSECWVKDLDEKEGKLGKQVWKGKMVGYMGRHGYHLYDPKRFRVFKVRNVIFEEGAPHRMCMAVEPDEDQLPQDPMIFGEDVPHKAAGPVPPSPLPSLPNPPAVPEIRRTVWVPNARLETAIQGSSFYSKLNQPGDGYPSSYG</sequence>
<proteinExistence type="predicted"/>
<name>A0AAD7CXD4_MYCRO</name>
<organism evidence="2 3">
    <name type="scientific">Mycena rosella</name>
    <name type="common">Pink bonnet</name>
    <name type="synonym">Agaricus rosellus</name>
    <dbReference type="NCBI Taxonomy" id="1033263"/>
    <lineage>
        <taxon>Eukaryota</taxon>
        <taxon>Fungi</taxon>
        <taxon>Dikarya</taxon>
        <taxon>Basidiomycota</taxon>
        <taxon>Agaricomycotina</taxon>
        <taxon>Agaricomycetes</taxon>
        <taxon>Agaricomycetidae</taxon>
        <taxon>Agaricales</taxon>
        <taxon>Marasmiineae</taxon>
        <taxon>Mycenaceae</taxon>
        <taxon>Mycena</taxon>
    </lineage>
</organism>
<dbReference type="InterPro" id="IPR057670">
    <property type="entry name" value="SH3_retrovirus"/>
</dbReference>
<dbReference type="Pfam" id="PF25597">
    <property type="entry name" value="SH3_retrovirus"/>
    <property type="match status" value="1"/>
</dbReference>
<dbReference type="Proteomes" id="UP001221757">
    <property type="component" value="Unassembled WGS sequence"/>
</dbReference>
<feature type="domain" description="Retroviral polymerase SH3-like" evidence="1">
    <location>
        <begin position="32"/>
        <end position="86"/>
    </location>
</feature>
<dbReference type="EMBL" id="JARKIE010000199">
    <property type="protein sequence ID" value="KAJ7668021.1"/>
    <property type="molecule type" value="Genomic_DNA"/>
</dbReference>
<accession>A0AAD7CXD4</accession>
<evidence type="ECO:0000259" key="1">
    <source>
        <dbReference type="Pfam" id="PF25597"/>
    </source>
</evidence>
<dbReference type="AlphaFoldDB" id="A0AAD7CXD4"/>
<gene>
    <name evidence="2" type="ORF">B0H17DRAFT_1142674</name>
</gene>
<protein>
    <recommendedName>
        <fullName evidence="1">Retroviral polymerase SH3-like domain-containing protein</fullName>
    </recommendedName>
</protein>
<evidence type="ECO:0000313" key="2">
    <source>
        <dbReference type="EMBL" id="KAJ7668021.1"/>
    </source>
</evidence>